<sequence>MLPKQELGYTRFFLSVTTGARYYTPASGAKYEMLVDNDYSENEPYYIDIGKVCKNKDWSSGFRNESPIGAYYTNTKIHRIVTYDDDKSFRAKLCKGKSFIPKRQYGFAVYDANLDDPGNVCGDGAYSRIRYLKKLMTFFNTKFTDTSAYYECMWQ</sequence>
<dbReference type="EMBL" id="CM023489">
    <property type="protein sequence ID" value="KAH6922037.1"/>
    <property type="molecule type" value="Genomic_DNA"/>
</dbReference>
<proteinExistence type="predicted"/>
<gene>
    <name evidence="1" type="ORF">HPB50_007744</name>
</gene>
<organism evidence="1 2">
    <name type="scientific">Hyalomma asiaticum</name>
    <name type="common">Tick</name>
    <dbReference type="NCBI Taxonomy" id="266040"/>
    <lineage>
        <taxon>Eukaryota</taxon>
        <taxon>Metazoa</taxon>
        <taxon>Ecdysozoa</taxon>
        <taxon>Arthropoda</taxon>
        <taxon>Chelicerata</taxon>
        <taxon>Arachnida</taxon>
        <taxon>Acari</taxon>
        <taxon>Parasitiformes</taxon>
        <taxon>Ixodida</taxon>
        <taxon>Ixodoidea</taxon>
        <taxon>Ixodidae</taxon>
        <taxon>Hyalomminae</taxon>
        <taxon>Hyalomma</taxon>
    </lineage>
</organism>
<comment type="caution">
    <text evidence="1">The sequence shown here is derived from an EMBL/GenBank/DDBJ whole genome shotgun (WGS) entry which is preliminary data.</text>
</comment>
<reference evidence="1" key="1">
    <citation type="submission" date="2020-05" db="EMBL/GenBank/DDBJ databases">
        <title>Large-scale comparative analyses of tick genomes elucidate their genetic diversity and vector capacities.</title>
        <authorList>
            <person name="Jia N."/>
            <person name="Wang J."/>
            <person name="Shi W."/>
            <person name="Du L."/>
            <person name="Sun Y."/>
            <person name="Zhan W."/>
            <person name="Jiang J."/>
            <person name="Wang Q."/>
            <person name="Zhang B."/>
            <person name="Ji P."/>
            <person name="Sakyi L.B."/>
            <person name="Cui X."/>
            <person name="Yuan T."/>
            <person name="Jiang B."/>
            <person name="Yang W."/>
            <person name="Lam T.T.-Y."/>
            <person name="Chang Q."/>
            <person name="Ding S."/>
            <person name="Wang X."/>
            <person name="Zhu J."/>
            <person name="Ruan X."/>
            <person name="Zhao L."/>
            <person name="Wei J."/>
            <person name="Que T."/>
            <person name="Du C."/>
            <person name="Cheng J."/>
            <person name="Dai P."/>
            <person name="Han X."/>
            <person name="Huang E."/>
            <person name="Gao Y."/>
            <person name="Liu J."/>
            <person name="Shao H."/>
            <person name="Ye R."/>
            <person name="Li L."/>
            <person name="Wei W."/>
            <person name="Wang X."/>
            <person name="Wang C."/>
            <person name="Yang T."/>
            <person name="Huo Q."/>
            <person name="Li W."/>
            <person name="Guo W."/>
            <person name="Chen H."/>
            <person name="Zhou L."/>
            <person name="Ni X."/>
            <person name="Tian J."/>
            <person name="Zhou Y."/>
            <person name="Sheng Y."/>
            <person name="Liu T."/>
            <person name="Pan Y."/>
            <person name="Xia L."/>
            <person name="Li J."/>
            <person name="Zhao F."/>
            <person name="Cao W."/>
        </authorList>
    </citation>
    <scope>NUCLEOTIDE SEQUENCE</scope>
    <source>
        <strain evidence="1">Hyas-2018</strain>
    </source>
</reference>
<dbReference type="Proteomes" id="UP000821845">
    <property type="component" value="Chromosome 9"/>
</dbReference>
<accession>A0ACB7RHC8</accession>
<evidence type="ECO:0000313" key="1">
    <source>
        <dbReference type="EMBL" id="KAH6922037.1"/>
    </source>
</evidence>
<evidence type="ECO:0000313" key="2">
    <source>
        <dbReference type="Proteomes" id="UP000821845"/>
    </source>
</evidence>
<name>A0ACB7RHC8_HYAAI</name>
<protein>
    <submittedName>
        <fullName evidence="1">Uncharacterized protein</fullName>
    </submittedName>
</protein>
<keyword evidence="2" id="KW-1185">Reference proteome</keyword>